<dbReference type="Pfam" id="PF00027">
    <property type="entry name" value="cNMP_binding"/>
    <property type="match status" value="1"/>
</dbReference>
<evidence type="ECO:0000313" key="3">
    <source>
        <dbReference type="Proteomes" id="UP000323884"/>
    </source>
</evidence>
<reference evidence="2 3" key="1">
    <citation type="submission" date="2019-08" db="EMBL/GenBank/DDBJ databases">
        <title>Draft genome sequence of Chryseobacterium sp. Gsoil 183.</title>
        <authorList>
            <person name="Im W.-T."/>
        </authorList>
    </citation>
    <scope>NUCLEOTIDE SEQUENCE [LARGE SCALE GENOMIC DNA]</scope>
    <source>
        <strain evidence="2 3">Gsoil 183</strain>
    </source>
</reference>
<dbReference type="InterPro" id="IPR018490">
    <property type="entry name" value="cNMP-bd_dom_sf"/>
</dbReference>
<dbReference type="AlphaFoldDB" id="A0A5D8ZEH7"/>
<protein>
    <submittedName>
        <fullName evidence="2">Crp/Fnr family transcriptional regulator</fullName>
    </submittedName>
</protein>
<dbReference type="InterPro" id="IPR014710">
    <property type="entry name" value="RmlC-like_jellyroll"/>
</dbReference>
<evidence type="ECO:0000259" key="1">
    <source>
        <dbReference type="PROSITE" id="PS50042"/>
    </source>
</evidence>
<name>A0A5D8ZEH7_9FLAO</name>
<dbReference type="OrthoDB" id="1092431at2"/>
<dbReference type="PROSITE" id="PS50042">
    <property type="entry name" value="CNMP_BINDING_3"/>
    <property type="match status" value="1"/>
</dbReference>
<proteinExistence type="predicted"/>
<feature type="domain" description="Cyclic nucleotide-binding" evidence="1">
    <location>
        <begin position="22"/>
        <end position="124"/>
    </location>
</feature>
<gene>
    <name evidence="2" type="ORF">FW781_20975</name>
</gene>
<dbReference type="SUPFAM" id="SSF51206">
    <property type="entry name" value="cAMP-binding domain-like"/>
    <property type="match status" value="1"/>
</dbReference>
<dbReference type="Gene3D" id="2.60.120.10">
    <property type="entry name" value="Jelly Rolls"/>
    <property type="match status" value="1"/>
</dbReference>
<dbReference type="RefSeq" id="WP_149389211.1">
    <property type="nucleotide sequence ID" value="NZ_VTRU01000008.1"/>
</dbReference>
<comment type="caution">
    <text evidence="2">The sequence shown here is derived from an EMBL/GenBank/DDBJ whole genome shotgun (WGS) entry which is preliminary data.</text>
</comment>
<evidence type="ECO:0000313" key="2">
    <source>
        <dbReference type="EMBL" id="TZF92512.1"/>
    </source>
</evidence>
<dbReference type="CDD" id="cd00038">
    <property type="entry name" value="CAP_ED"/>
    <property type="match status" value="1"/>
</dbReference>
<dbReference type="Proteomes" id="UP000323884">
    <property type="component" value="Unassembled WGS sequence"/>
</dbReference>
<dbReference type="InterPro" id="IPR000595">
    <property type="entry name" value="cNMP-bd_dom"/>
</dbReference>
<sequence length="193" mass="22805">MESNKLIEHFSKYIKLNIEEIELIDSLFTPKNLKKKEFLLRSGETCRTESFIISGCLRTYSIDENGFEHTLTFAIEDWWTGDLLSFLTETPSFYNIIALENTEILQITKIDLDKLYLEVPKLERYFRLLIQNAYVSQQQRINQNLSQTAEQRYLEFIGKHSTFLQRIPQKHIASYLGITPVFLSMLRKKLIQK</sequence>
<keyword evidence="3" id="KW-1185">Reference proteome</keyword>
<organism evidence="2 3">
    <name type="scientific">Chryseobacterium panacisoli</name>
    <dbReference type="NCBI Taxonomy" id="1807141"/>
    <lineage>
        <taxon>Bacteria</taxon>
        <taxon>Pseudomonadati</taxon>
        <taxon>Bacteroidota</taxon>
        <taxon>Flavobacteriia</taxon>
        <taxon>Flavobacteriales</taxon>
        <taxon>Weeksellaceae</taxon>
        <taxon>Chryseobacterium group</taxon>
        <taxon>Chryseobacterium</taxon>
    </lineage>
</organism>
<dbReference type="EMBL" id="VTRU01000008">
    <property type="protein sequence ID" value="TZF92512.1"/>
    <property type="molecule type" value="Genomic_DNA"/>
</dbReference>
<accession>A0A5D8ZEH7</accession>